<feature type="transmembrane region" description="Helical" evidence="1">
    <location>
        <begin position="260"/>
        <end position="279"/>
    </location>
</feature>
<dbReference type="OrthoDB" id="6372248at2"/>
<evidence type="ECO:0000313" key="2">
    <source>
        <dbReference type="EMBL" id="ABI57276.1"/>
    </source>
</evidence>
<evidence type="ECO:0000313" key="3">
    <source>
        <dbReference type="Proteomes" id="UP000001962"/>
    </source>
</evidence>
<dbReference type="Proteomes" id="UP000001962">
    <property type="component" value="Chromosome"/>
</dbReference>
<feature type="transmembrane region" description="Helical" evidence="1">
    <location>
        <begin position="209"/>
        <end position="239"/>
    </location>
</feature>
<dbReference type="KEGG" id="aeh:Mlg_1934"/>
<evidence type="ECO:0000256" key="1">
    <source>
        <dbReference type="SAM" id="Phobius"/>
    </source>
</evidence>
<dbReference type="InterPro" id="IPR010266">
    <property type="entry name" value="NnrS"/>
</dbReference>
<feature type="transmembrane region" description="Helical" evidence="1">
    <location>
        <begin position="168"/>
        <end position="189"/>
    </location>
</feature>
<dbReference type="RefSeq" id="WP_011629670.1">
    <property type="nucleotide sequence ID" value="NC_008340.1"/>
</dbReference>
<feature type="transmembrane region" description="Helical" evidence="1">
    <location>
        <begin position="135"/>
        <end position="156"/>
    </location>
</feature>
<gene>
    <name evidence="2" type="ordered locus">Mlg_1934</name>
</gene>
<proteinExistence type="predicted"/>
<reference evidence="3" key="1">
    <citation type="submission" date="2006-08" db="EMBL/GenBank/DDBJ databases">
        <title>Complete sequence of Alkalilimnicola ehrilichei MLHE-1.</title>
        <authorList>
            <person name="Copeland A."/>
            <person name="Lucas S."/>
            <person name="Lapidus A."/>
            <person name="Barry K."/>
            <person name="Detter J.C."/>
            <person name="Glavina del Rio T."/>
            <person name="Hammon N."/>
            <person name="Israni S."/>
            <person name="Dalin E."/>
            <person name="Tice H."/>
            <person name="Pitluck S."/>
            <person name="Sims D."/>
            <person name="Brettin T."/>
            <person name="Bruce D."/>
            <person name="Han C."/>
            <person name="Tapia R."/>
            <person name="Gilna P."/>
            <person name="Schmutz J."/>
            <person name="Larimer F."/>
            <person name="Land M."/>
            <person name="Hauser L."/>
            <person name="Kyrpides N."/>
            <person name="Mikhailova N."/>
            <person name="Oremland R.S."/>
            <person name="Hoeft S.E."/>
            <person name="Switzer-Blum J."/>
            <person name="Kulp T."/>
            <person name="King G."/>
            <person name="Tabita R."/>
            <person name="Witte B."/>
            <person name="Santini J.M."/>
            <person name="Basu P."/>
            <person name="Hollibaugh J.T."/>
            <person name="Xie G."/>
            <person name="Stolz J.F."/>
            <person name="Richardson P."/>
        </authorList>
    </citation>
    <scope>NUCLEOTIDE SEQUENCE [LARGE SCALE GENOMIC DNA]</scope>
    <source>
        <strain evidence="3">ATCC BAA-1101 / DSM 17681 / MLHE-1</strain>
    </source>
</reference>
<feature type="transmembrane region" description="Helical" evidence="1">
    <location>
        <begin position="61"/>
        <end position="91"/>
    </location>
</feature>
<feature type="transmembrane region" description="Helical" evidence="1">
    <location>
        <begin position="324"/>
        <end position="342"/>
    </location>
</feature>
<dbReference type="HOGENOM" id="CLU_041785_2_0_6"/>
<sequence length="388" mass="41377">MNAHDATASRRPRRIPADRFFFPAAVTYALVAVPLSVQGLLGDPAWAPGLASPLGHGQGVLFGFALALVAGFLVTRVSAGILAALAGLWLLGRVATLWPAGMIALVPDALFVVLLAVLIVPPLLRRAKKWRNLAFGWLLLTICLAALTAPVLRLLTLQGPAWLLLREAVLLFALLMLFVGGRIIAPAVAGAIERQGGRLTARVQPRLEAALLILMAAAAIALALPTAGILAGSLLWAAAALAAIRLLRWRLWRCRHRPDLITLGIGYAWLVVGIALLGAQQLGAVTPGTATHAVTVGALGHLASAVITRTWGHRHRWRPEQYRYLLPLSGLLSLSAAARLLWADTVTGLWLAAGLWSLALGLLLAQMVRMAWRPAPRPDSPTHPSENR</sequence>
<dbReference type="AlphaFoldDB" id="Q0A7B1"/>
<dbReference type="EMBL" id="CP000453">
    <property type="protein sequence ID" value="ABI57276.1"/>
    <property type="molecule type" value="Genomic_DNA"/>
</dbReference>
<dbReference type="Pfam" id="PF05940">
    <property type="entry name" value="NnrS"/>
    <property type="match status" value="1"/>
</dbReference>
<name>Q0A7B1_ALKEH</name>
<feature type="transmembrane region" description="Helical" evidence="1">
    <location>
        <begin position="103"/>
        <end position="123"/>
    </location>
</feature>
<keyword evidence="1" id="KW-0472">Membrane</keyword>
<protein>
    <submittedName>
        <fullName evidence="2">NnrS family protein</fullName>
    </submittedName>
</protein>
<feature type="transmembrane region" description="Helical" evidence="1">
    <location>
        <begin position="348"/>
        <end position="368"/>
    </location>
</feature>
<keyword evidence="1" id="KW-0812">Transmembrane</keyword>
<dbReference type="eggNOG" id="COG3213">
    <property type="taxonomic scope" value="Bacteria"/>
</dbReference>
<organism evidence="2 3">
    <name type="scientific">Alkalilimnicola ehrlichii (strain ATCC BAA-1101 / DSM 17681 / MLHE-1)</name>
    <dbReference type="NCBI Taxonomy" id="187272"/>
    <lineage>
        <taxon>Bacteria</taxon>
        <taxon>Pseudomonadati</taxon>
        <taxon>Pseudomonadota</taxon>
        <taxon>Gammaproteobacteria</taxon>
        <taxon>Chromatiales</taxon>
        <taxon>Ectothiorhodospiraceae</taxon>
        <taxon>Alkalilimnicola</taxon>
    </lineage>
</organism>
<feature type="transmembrane region" description="Helical" evidence="1">
    <location>
        <begin position="20"/>
        <end position="41"/>
    </location>
</feature>
<accession>Q0A7B1</accession>
<keyword evidence="3" id="KW-1185">Reference proteome</keyword>
<keyword evidence="1" id="KW-1133">Transmembrane helix</keyword>
<feature type="transmembrane region" description="Helical" evidence="1">
    <location>
        <begin position="291"/>
        <end position="312"/>
    </location>
</feature>